<name>A0AA39TWU0_9AGAR</name>
<comment type="caution">
    <text evidence="2">The sequence shown here is derived from an EMBL/GenBank/DDBJ whole genome shotgun (WGS) entry which is preliminary data.</text>
</comment>
<gene>
    <name evidence="2" type="ORF">IW261DRAFT_1424479</name>
</gene>
<proteinExistence type="predicted"/>
<accession>A0AA39TWU0</accession>
<organism evidence="2 3">
    <name type="scientific">Armillaria novae-zelandiae</name>
    <dbReference type="NCBI Taxonomy" id="153914"/>
    <lineage>
        <taxon>Eukaryota</taxon>
        <taxon>Fungi</taxon>
        <taxon>Dikarya</taxon>
        <taxon>Basidiomycota</taxon>
        <taxon>Agaricomycotina</taxon>
        <taxon>Agaricomycetes</taxon>
        <taxon>Agaricomycetidae</taxon>
        <taxon>Agaricales</taxon>
        <taxon>Marasmiineae</taxon>
        <taxon>Physalacriaceae</taxon>
        <taxon>Armillaria</taxon>
    </lineage>
</organism>
<feature type="compositionally biased region" description="Basic and acidic residues" evidence="1">
    <location>
        <begin position="100"/>
        <end position="109"/>
    </location>
</feature>
<evidence type="ECO:0000256" key="1">
    <source>
        <dbReference type="SAM" id="MobiDB-lite"/>
    </source>
</evidence>
<sequence>MQSANQQVRKPSQKQTVIDQLVVNTENQVAMASLQKENKQLKQQQGQVLSYGGLQLSDLKSADEEMPSASLNFSSSLSSSPSDPEEFLDEAVDAAHDHQSLDPLDHDTEQPESPPNSLKHHAEMKKAKIANDSKGLNQHDYEGKAHEILHHTPMSDMSECWSYGRRNIKKCSAHAQGAMKTTIRPFMIVLNDLTKQEEVSDVGNKWCIYVQEREHLHADLQGHSGETDSEAEDKSLEDAGNAQNED</sequence>
<feature type="compositionally biased region" description="Low complexity" evidence="1">
    <location>
        <begin position="67"/>
        <end position="82"/>
    </location>
</feature>
<reference evidence="2" key="1">
    <citation type="submission" date="2023-06" db="EMBL/GenBank/DDBJ databases">
        <authorList>
            <consortium name="Lawrence Berkeley National Laboratory"/>
            <person name="Ahrendt S."/>
            <person name="Sahu N."/>
            <person name="Indic B."/>
            <person name="Wong-Bajracharya J."/>
            <person name="Merenyi Z."/>
            <person name="Ke H.-M."/>
            <person name="Monk M."/>
            <person name="Kocsube S."/>
            <person name="Drula E."/>
            <person name="Lipzen A."/>
            <person name="Balint B."/>
            <person name="Henrissat B."/>
            <person name="Andreopoulos B."/>
            <person name="Martin F.M."/>
            <person name="Harder C.B."/>
            <person name="Rigling D."/>
            <person name="Ford K.L."/>
            <person name="Foster G.D."/>
            <person name="Pangilinan J."/>
            <person name="Papanicolaou A."/>
            <person name="Barry K."/>
            <person name="LaButti K."/>
            <person name="Viragh M."/>
            <person name="Koriabine M."/>
            <person name="Yan M."/>
            <person name="Riley R."/>
            <person name="Champramary S."/>
            <person name="Plett K.L."/>
            <person name="Tsai I.J."/>
            <person name="Slot J."/>
            <person name="Sipos G."/>
            <person name="Plett J."/>
            <person name="Nagy L.G."/>
            <person name="Grigoriev I.V."/>
        </authorList>
    </citation>
    <scope>NUCLEOTIDE SEQUENCE</scope>
    <source>
        <strain evidence="2">ICMP 16352</strain>
    </source>
</reference>
<evidence type="ECO:0000313" key="3">
    <source>
        <dbReference type="Proteomes" id="UP001175227"/>
    </source>
</evidence>
<feature type="region of interest" description="Disordered" evidence="1">
    <location>
        <begin position="100"/>
        <end position="122"/>
    </location>
</feature>
<dbReference type="EMBL" id="JAUEPR010000042">
    <property type="protein sequence ID" value="KAK0472257.1"/>
    <property type="molecule type" value="Genomic_DNA"/>
</dbReference>
<dbReference type="Proteomes" id="UP001175227">
    <property type="component" value="Unassembled WGS sequence"/>
</dbReference>
<feature type="region of interest" description="Disordered" evidence="1">
    <location>
        <begin position="59"/>
        <end position="86"/>
    </location>
</feature>
<evidence type="ECO:0000313" key="2">
    <source>
        <dbReference type="EMBL" id="KAK0472257.1"/>
    </source>
</evidence>
<keyword evidence="3" id="KW-1185">Reference proteome</keyword>
<protein>
    <submittedName>
        <fullName evidence="2">Uncharacterized protein</fullName>
    </submittedName>
</protein>
<dbReference type="AlphaFoldDB" id="A0AA39TWU0"/>
<feature type="region of interest" description="Disordered" evidence="1">
    <location>
        <begin position="219"/>
        <end position="246"/>
    </location>
</feature>